<evidence type="ECO:0000313" key="2">
    <source>
        <dbReference type="EMBL" id="AUX75300.1"/>
    </source>
</evidence>
<dbReference type="Proteomes" id="UP000239340">
    <property type="component" value="Chromosome"/>
</dbReference>
<dbReference type="AlphaFoldDB" id="A0A2L0H1G6"/>
<name>A0A2L0H1G6_RHIFR</name>
<organism evidence="2 3">
    <name type="scientific">Rhizobium fredii</name>
    <name type="common">Sinorhizobium fredii</name>
    <dbReference type="NCBI Taxonomy" id="380"/>
    <lineage>
        <taxon>Bacteria</taxon>
        <taxon>Pseudomonadati</taxon>
        <taxon>Pseudomonadota</taxon>
        <taxon>Alphaproteobacteria</taxon>
        <taxon>Hyphomicrobiales</taxon>
        <taxon>Rhizobiaceae</taxon>
        <taxon>Sinorhizobium/Ensifer group</taxon>
        <taxon>Sinorhizobium</taxon>
    </lineage>
</organism>
<evidence type="ECO:0000313" key="3">
    <source>
        <dbReference type="Proteomes" id="UP000239340"/>
    </source>
</evidence>
<protein>
    <submittedName>
        <fullName evidence="2">Uncharacterized protein</fullName>
    </submittedName>
</protein>
<accession>A0A2L0H1G6</accession>
<sequence>MDMMAMALLFDMASKNRRSDEQAERRSRDRTGNLAEHLIGALFRRPRPPARHGDCEGFPRFVP</sequence>
<feature type="compositionally biased region" description="Basic and acidic residues" evidence="1">
    <location>
        <begin position="17"/>
        <end position="31"/>
    </location>
</feature>
<dbReference type="EMBL" id="CP024307">
    <property type="protein sequence ID" value="AUX75300.1"/>
    <property type="molecule type" value="Genomic_DNA"/>
</dbReference>
<proteinExistence type="predicted"/>
<reference evidence="2 3" key="1">
    <citation type="submission" date="2017-10" db="EMBL/GenBank/DDBJ databases">
        <title>Analysis of the genome sequences of Rhizobium populations associated to common bean (phaseolus vulgaris).</title>
        <authorList>
            <person name="Bustos P."/>
            <person name="Santamaria R.I."/>
            <person name="Miranda-Sanchez F."/>
            <person name="Perez-Carrascal O."/>
            <person name="Juarez S."/>
            <person name="Lozano L."/>
            <person name="Martinez-Flores I."/>
            <person name="Vinuesa P."/>
            <person name="Martinez-Romero E."/>
            <person name="Cevallos M.A."/>
            <person name="Romero D."/>
            <person name="Davila G."/>
            <person name="Gonzalez V."/>
        </authorList>
    </citation>
    <scope>NUCLEOTIDE SEQUENCE [LARGE SCALE GENOMIC DNA]</scope>
    <source>
        <strain evidence="2 3">NXT3</strain>
    </source>
</reference>
<feature type="region of interest" description="Disordered" evidence="1">
    <location>
        <begin position="13"/>
        <end position="32"/>
    </location>
</feature>
<gene>
    <name evidence="2" type="ORF">NXT3_CH00697</name>
</gene>
<evidence type="ECO:0000256" key="1">
    <source>
        <dbReference type="SAM" id="MobiDB-lite"/>
    </source>
</evidence>